<dbReference type="EMBL" id="FQXR01000004">
    <property type="protein sequence ID" value="SHH73465.1"/>
    <property type="molecule type" value="Genomic_DNA"/>
</dbReference>
<keyword evidence="8 9" id="KW-0482">Metalloprotease</keyword>
<evidence type="ECO:0000256" key="4">
    <source>
        <dbReference type="ARBA" id="ARBA00022670"/>
    </source>
</evidence>
<evidence type="ECO:0000256" key="3">
    <source>
        <dbReference type="ARBA" id="ARBA00022438"/>
    </source>
</evidence>
<evidence type="ECO:0000256" key="10">
    <source>
        <dbReference type="RuleBase" id="RU004387"/>
    </source>
</evidence>
<protein>
    <recommendedName>
        <fullName evidence="10">M18 family aminopeptidase</fullName>
        <ecNumber evidence="10">3.4.11.-</ecNumber>
    </recommendedName>
</protein>
<accession>A0A1M5VE51</accession>
<dbReference type="InterPro" id="IPR001948">
    <property type="entry name" value="Peptidase_M18"/>
</dbReference>
<reference evidence="11 12" key="1">
    <citation type="submission" date="2016-11" db="EMBL/GenBank/DDBJ databases">
        <authorList>
            <person name="Jaros S."/>
            <person name="Januszkiewicz K."/>
            <person name="Wedrychowicz H."/>
        </authorList>
    </citation>
    <scope>NUCLEOTIDE SEQUENCE [LARGE SCALE GENOMIC DNA]</scope>
    <source>
        <strain evidence="11 12">DSM 13106</strain>
    </source>
</reference>
<dbReference type="RefSeq" id="WP_072743496.1">
    <property type="nucleotide sequence ID" value="NZ_FQXR01000004.1"/>
</dbReference>
<dbReference type="GO" id="GO:0008270">
    <property type="term" value="F:zinc ion binding"/>
    <property type="evidence" value="ECO:0007669"/>
    <property type="project" value="InterPro"/>
</dbReference>
<dbReference type="InterPro" id="IPR023358">
    <property type="entry name" value="Peptidase_M18_dom2"/>
</dbReference>
<sequence>MKRNELAFEFDSAWKNISSREKNEVFEMAEDYKEFLNNSKTEREATREIIRRAEENGFKPISELIENNEKLIPGMKLYSNNRNKGVALFVIGKESILNGMNFIGAHIDSPRLDIKANPLYEDSELALLKTHYYGGLKKYQWVTIPLSLHGIVIKRDGSKVEVAIGEDEKEPVFFITDLLPHLAKDQYEKKLKEAIQGEGLNIVVGSIPFDNENIDDRIKYNILNILNEKYGIKEEDFITAELEAVPVGKARDLGLDKGLIVAYAQDDKVCSYACLNAILEVENPDRTCMAIFVDKEEVGSIGNTGMQSKFFEYSVIEILSLLGEDCSPLAVARTLSNTLALSADVVSSYDPNFPDVFDKRNTAHAGRGVALVKETGSEGKNRGNDANSEYFELVRRLFDDNNVKWQIGELGKVDQEDNGTIAYMIAAYGIEVIDCGVPVLSMHAPYEAVSKVDVYMAYKGYKAFYLNK</sequence>
<dbReference type="SUPFAM" id="SSF101821">
    <property type="entry name" value="Aminopeptidase/glucanase lid domain"/>
    <property type="match status" value="1"/>
</dbReference>
<keyword evidence="12" id="KW-1185">Reference proteome</keyword>
<dbReference type="SUPFAM" id="SSF53187">
    <property type="entry name" value="Zn-dependent exopeptidases"/>
    <property type="match status" value="1"/>
</dbReference>
<evidence type="ECO:0000313" key="12">
    <source>
        <dbReference type="Proteomes" id="UP000184389"/>
    </source>
</evidence>
<dbReference type="GO" id="GO:0006508">
    <property type="term" value="P:proteolysis"/>
    <property type="evidence" value="ECO:0007669"/>
    <property type="project" value="UniProtKB-KW"/>
</dbReference>
<dbReference type="EC" id="3.4.11.-" evidence="10"/>
<proteinExistence type="inferred from homology"/>
<dbReference type="OrthoDB" id="89722at2"/>
<dbReference type="Gene3D" id="3.40.630.10">
    <property type="entry name" value="Zn peptidases"/>
    <property type="match status" value="2"/>
</dbReference>
<evidence type="ECO:0000256" key="9">
    <source>
        <dbReference type="RuleBase" id="RU004386"/>
    </source>
</evidence>
<keyword evidence="5 9" id="KW-0479">Metal-binding</keyword>
<dbReference type="PANTHER" id="PTHR28570">
    <property type="entry name" value="ASPARTYL AMINOPEPTIDASE"/>
    <property type="match status" value="1"/>
</dbReference>
<organism evidence="11 12">
    <name type="scientific">Sporanaerobacter acetigenes DSM 13106</name>
    <dbReference type="NCBI Taxonomy" id="1123281"/>
    <lineage>
        <taxon>Bacteria</taxon>
        <taxon>Bacillati</taxon>
        <taxon>Bacillota</taxon>
        <taxon>Tissierellia</taxon>
        <taxon>Tissierellales</taxon>
        <taxon>Sporanaerobacteraceae</taxon>
        <taxon>Sporanaerobacter</taxon>
    </lineage>
</organism>
<keyword evidence="6 9" id="KW-0378">Hydrolase</keyword>
<dbReference type="GO" id="GO:0004177">
    <property type="term" value="F:aminopeptidase activity"/>
    <property type="evidence" value="ECO:0007669"/>
    <property type="project" value="UniProtKB-KW"/>
</dbReference>
<keyword evidence="4 9" id="KW-0645">Protease</keyword>
<keyword evidence="7 9" id="KW-0862">Zinc</keyword>
<dbReference type="PRINTS" id="PR00932">
    <property type="entry name" value="AMINO1PTASE"/>
</dbReference>
<evidence type="ECO:0000313" key="11">
    <source>
        <dbReference type="EMBL" id="SHH73465.1"/>
    </source>
</evidence>
<dbReference type="STRING" id="1123281.SAMN02745180_00865"/>
<dbReference type="GO" id="GO:0005737">
    <property type="term" value="C:cytoplasm"/>
    <property type="evidence" value="ECO:0007669"/>
    <property type="project" value="UniProtKB-ARBA"/>
</dbReference>
<gene>
    <name evidence="11" type="ORF">SAMN02745180_00865</name>
</gene>
<dbReference type="Proteomes" id="UP000184389">
    <property type="component" value="Unassembled WGS sequence"/>
</dbReference>
<evidence type="ECO:0000256" key="5">
    <source>
        <dbReference type="ARBA" id="ARBA00022723"/>
    </source>
</evidence>
<evidence type="ECO:0000256" key="2">
    <source>
        <dbReference type="ARBA" id="ARBA00008290"/>
    </source>
</evidence>
<dbReference type="Pfam" id="PF02127">
    <property type="entry name" value="Peptidase_M18"/>
    <property type="match status" value="1"/>
</dbReference>
<dbReference type="PANTHER" id="PTHR28570:SF2">
    <property type="entry name" value="M18 FAMILY AMINOPEPTIDASE 1-RELATED"/>
    <property type="match status" value="1"/>
</dbReference>
<dbReference type="AlphaFoldDB" id="A0A1M5VE51"/>
<dbReference type="FunFam" id="2.30.250.10:FF:000006">
    <property type="entry name" value="Probable M18 family aminopeptidase 1"/>
    <property type="match status" value="1"/>
</dbReference>
<keyword evidence="3 9" id="KW-0031">Aminopeptidase</keyword>
<evidence type="ECO:0000256" key="8">
    <source>
        <dbReference type="ARBA" id="ARBA00023049"/>
    </source>
</evidence>
<evidence type="ECO:0000256" key="6">
    <source>
        <dbReference type="ARBA" id="ARBA00022801"/>
    </source>
</evidence>
<comment type="similarity">
    <text evidence="2 9">Belongs to the peptidase M18 family.</text>
</comment>
<evidence type="ECO:0000256" key="7">
    <source>
        <dbReference type="ARBA" id="ARBA00022833"/>
    </source>
</evidence>
<comment type="cofactor">
    <cofactor evidence="1 10">
        <name>Zn(2+)</name>
        <dbReference type="ChEBI" id="CHEBI:29105"/>
    </cofactor>
</comment>
<dbReference type="Gene3D" id="2.30.250.10">
    <property type="entry name" value="Aminopeptidase i, Domain 2"/>
    <property type="match status" value="1"/>
</dbReference>
<name>A0A1M5VE51_9FIRM</name>
<dbReference type="GO" id="GO:0008237">
    <property type="term" value="F:metallopeptidase activity"/>
    <property type="evidence" value="ECO:0007669"/>
    <property type="project" value="UniProtKB-KW"/>
</dbReference>
<evidence type="ECO:0000256" key="1">
    <source>
        <dbReference type="ARBA" id="ARBA00001947"/>
    </source>
</evidence>
<dbReference type="NCBIfam" id="NF002600">
    <property type="entry name" value="PRK02256.1"/>
    <property type="match status" value="1"/>
</dbReference>